<dbReference type="Gene3D" id="4.10.80.160">
    <property type="match status" value="1"/>
</dbReference>
<dbReference type="Pfam" id="PF02854">
    <property type="entry name" value="MIF4G"/>
    <property type="match status" value="1"/>
</dbReference>
<dbReference type="STRING" id="121845.A0A1S3DMY3"/>
<dbReference type="InterPro" id="IPR003890">
    <property type="entry name" value="MIF4G-like_typ-3"/>
</dbReference>
<dbReference type="SMART" id="SM00543">
    <property type="entry name" value="MIF4G"/>
    <property type="match status" value="1"/>
</dbReference>
<dbReference type="Pfam" id="PF04050">
    <property type="entry name" value="Upf2"/>
    <property type="match status" value="1"/>
</dbReference>
<feature type="region of interest" description="Disordered" evidence="3">
    <location>
        <begin position="439"/>
        <end position="471"/>
    </location>
</feature>
<dbReference type="GO" id="GO:0005737">
    <property type="term" value="C:cytoplasm"/>
    <property type="evidence" value="ECO:0007669"/>
    <property type="project" value="UniProtKB-SubCell"/>
</dbReference>
<evidence type="ECO:0000259" key="4">
    <source>
        <dbReference type="SMART" id="SM00543"/>
    </source>
</evidence>
<dbReference type="PaxDb" id="121845-A0A1S3DMY3"/>
<feature type="domain" description="MIF4G" evidence="4">
    <location>
        <begin position="178"/>
        <end position="373"/>
    </location>
</feature>
<accession>A0A1S3DMY3</accession>
<dbReference type="AlphaFoldDB" id="A0A1S3DMY3"/>
<dbReference type="GO" id="GO:0035145">
    <property type="term" value="C:exon-exon junction complex"/>
    <property type="evidence" value="ECO:0007669"/>
    <property type="project" value="TreeGrafter"/>
</dbReference>
<dbReference type="KEGG" id="dci:103521730"/>
<dbReference type="InterPro" id="IPR039762">
    <property type="entry name" value="Nmd2/UPF2"/>
</dbReference>
<dbReference type="SUPFAM" id="SSF48371">
    <property type="entry name" value="ARM repeat"/>
    <property type="match status" value="1"/>
</dbReference>
<dbReference type="GO" id="GO:0003723">
    <property type="term" value="F:RNA binding"/>
    <property type="evidence" value="ECO:0007669"/>
    <property type="project" value="InterPro"/>
</dbReference>
<sequence>MADFNTDTAESNSLEDLILLDNFQKEDSSHNAPPGTPSSEAYSLYSSSLVDIGKTRTHDDNVELYDIIARDNFTAEDAYTAGISDTVLANLPSEVAQGLKTDAPQKTLPTLPDATSTQSLSGVLNISETPDATHEEYTTLVTYCDETRARLKAKSELRKSNLMPARDESKLSKLDSSLKKNSAFVKKLKNFTSQQLDSLLKDLSLLNLSKYMSEVTSALVDVKLKLTDVPSALILCSELHRVYSDFAKLFFDAWSRSLTMKRDEKIVNSSKLRVDLRFYGDLISSGVFQNKEAFCLLGNVLTFLISTDKEEHNNLSIIISFCKYCGEDYAGLVPKHIQVLARKYNVEVPKSDLIPHEKQRTVKLLLVDYFQSLCRHILKENSELKNFEKQNLRILQSKGELRQERRDQFENLMASFAGILLKIIDLVCVSCDKRQIGRASVGGDEDDETEPITEDYEDYSGDREDLPEDNAEEGLTEDILKEEELPEGITREGNRLAEEEDEFISEFEKMMSENLQERTRETNSYPIEQTDVQAANMSVPVNFLRSNLKNYEQLESPTPEDTINFVLMIRSKSNKQTYKPLVVPSTCELVTNLKSQEKAKKHEMDQVKKLTLNITDRLEEEDYHAETEGVTQGIGQVRNLNHGSYQRSAKQPKGPYTPDAELIFGKAKKPYAKYS</sequence>
<dbReference type="Gene3D" id="1.25.40.180">
    <property type="match status" value="1"/>
</dbReference>
<evidence type="ECO:0000256" key="1">
    <source>
        <dbReference type="ARBA" id="ARBA00004496"/>
    </source>
</evidence>
<dbReference type="GeneID" id="103521730"/>
<protein>
    <submittedName>
        <fullName evidence="6">Regulator of nonsense transcripts 2-like</fullName>
    </submittedName>
</protein>
<keyword evidence="5" id="KW-1185">Reference proteome</keyword>
<proteinExistence type="predicted"/>
<evidence type="ECO:0000256" key="3">
    <source>
        <dbReference type="SAM" id="MobiDB-lite"/>
    </source>
</evidence>
<keyword evidence="2" id="KW-0963">Cytoplasm</keyword>
<dbReference type="Proteomes" id="UP000079169">
    <property type="component" value="Unplaced"/>
</dbReference>
<dbReference type="GO" id="GO:0000184">
    <property type="term" value="P:nuclear-transcribed mRNA catabolic process, nonsense-mediated decay"/>
    <property type="evidence" value="ECO:0007669"/>
    <property type="project" value="InterPro"/>
</dbReference>
<name>A0A1S3DMY3_DIACI</name>
<comment type="subcellular location">
    <subcellularLocation>
        <location evidence="1">Cytoplasm</location>
    </subcellularLocation>
</comment>
<dbReference type="PANTHER" id="PTHR12839:SF7">
    <property type="entry name" value="REGULATOR OF NONSENSE TRANSCRIPTS 2"/>
    <property type="match status" value="1"/>
</dbReference>
<dbReference type="InterPro" id="IPR007193">
    <property type="entry name" value="Upf2/Nmd2_C"/>
</dbReference>
<evidence type="ECO:0000256" key="2">
    <source>
        <dbReference type="ARBA" id="ARBA00022490"/>
    </source>
</evidence>
<evidence type="ECO:0000313" key="6">
    <source>
        <dbReference type="RefSeq" id="XP_008485059.2"/>
    </source>
</evidence>
<dbReference type="RefSeq" id="XP_008485059.2">
    <property type="nucleotide sequence ID" value="XM_008486837.2"/>
</dbReference>
<feature type="compositionally biased region" description="Acidic residues" evidence="3">
    <location>
        <begin position="443"/>
        <end position="471"/>
    </location>
</feature>
<dbReference type="InterPro" id="IPR016024">
    <property type="entry name" value="ARM-type_fold"/>
</dbReference>
<dbReference type="FunFam" id="1.25.40.180:FF:000014">
    <property type="entry name" value="Putative regulator of nonsense transcripts 2"/>
    <property type="match status" value="1"/>
</dbReference>
<evidence type="ECO:0000313" key="5">
    <source>
        <dbReference type="Proteomes" id="UP000079169"/>
    </source>
</evidence>
<gene>
    <name evidence="6" type="primary">LOC103521730</name>
</gene>
<dbReference type="PANTHER" id="PTHR12839">
    <property type="entry name" value="NONSENSE-MEDIATED MRNA DECAY PROTEIN 2 UP-FRAMESHIFT SUPPRESSOR 2"/>
    <property type="match status" value="1"/>
</dbReference>
<reference evidence="6" key="1">
    <citation type="submission" date="2025-08" db="UniProtKB">
        <authorList>
            <consortium name="RefSeq"/>
        </authorList>
    </citation>
    <scope>IDENTIFICATION</scope>
</reference>
<organism evidence="5 6">
    <name type="scientific">Diaphorina citri</name>
    <name type="common">Asian citrus psyllid</name>
    <dbReference type="NCBI Taxonomy" id="121845"/>
    <lineage>
        <taxon>Eukaryota</taxon>
        <taxon>Metazoa</taxon>
        <taxon>Ecdysozoa</taxon>
        <taxon>Arthropoda</taxon>
        <taxon>Hexapoda</taxon>
        <taxon>Insecta</taxon>
        <taxon>Pterygota</taxon>
        <taxon>Neoptera</taxon>
        <taxon>Paraneoptera</taxon>
        <taxon>Hemiptera</taxon>
        <taxon>Sternorrhyncha</taxon>
        <taxon>Psylloidea</taxon>
        <taxon>Psyllidae</taxon>
        <taxon>Diaphorininae</taxon>
        <taxon>Diaphorina</taxon>
    </lineage>
</organism>